<feature type="domain" description="DUF357" evidence="1">
    <location>
        <begin position="13"/>
        <end position="73"/>
    </location>
</feature>
<evidence type="ECO:0000259" key="1">
    <source>
        <dbReference type="Pfam" id="PF04010"/>
    </source>
</evidence>
<proteinExistence type="predicted"/>
<evidence type="ECO:0000313" key="2">
    <source>
        <dbReference type="EMBL" id="ADZ08836.1"/>
    </source>
</evidence>
<dbReference type="HOGENOM" id="CLU_2629745_0_0_2"/>
<dbReference type="Pfam" id="PF04010">
    <property type="entry name" value="DUF357"/>
    <property type="match status" value="1"/>
</dbReference>
<dbReference type="Gene3D" id="1.20.1270.90">
    <property type="entry name" value="AF1782-like"/>
    <property type="match status" value="1"/>
</dbReference>
<dbReference type="InterPro" id="IPR036809">
    <property type="entry name" value="AF1782-like_sf"/>
</dbReference>
<dbReference type="Proteomes" id="UP000007490">
    <property type="component" value="Chromosome"/>
</dbReference>
<dbReference type="InterPro" id="IPR023140">
    <property type="entry name" value="DUF357"/>
</dbReference>
<keyword evidence="3" id="KW-1185">Reference proteome</keyword>
<name>F0TA13_METLA</name>
<evidence type="ECO:0000313" key="3">
    <source>
        <dbReference type="Proteomes" id="UP000007490"/>
    </source>
</evidence>
<dbReference type="GeneID" id="10277030"/>
<organism evidence="2 3">
    <name type="scientific">Methanobacterium lacus (strain AL-21)</name>
    <dbReference type="NCBI Taxonomy" id="877455"/>
    <lineage>
        <taxon>Archaea</taxon>
        <taxon>Methanobacteriati</taxon>
        <taxon>Methanobacteriota</taxon>
        <taxon>Methanomada group</taxon>
        <taxon>Methanobacteria</taxon>
        <taxon>Methanobacteriales</taxon>
        <taxon>Methanobacteriaceae</taxon>
        <taxon>Methanobacterium</taxon>
    </lineage>
</organism>
<dbReference type="SUPFAM" id="SSF158372">
    <property type="entry name" value="AF1782-like"/>
    <property type="match status" value="1"/>
</dbReference>
<dbReference type="OrthoDB" id="148073at2157"/>
<dbReference type="EMBL" id="CP002551">
    <property type="protein sequence ID" value="ADZ08836.1"/>
    <property type="molecule type" value="Genomic_DNA"/>
</dbReference>
<accession>F0TA13</accession>
<dbReference type="STRING" id="877455.Metbo_0585"/>
<sequence>MDAVERIEKDIVLFAKNIKEIESIEIHEKDVQVIEMAKNYRKDTDYYLEKKDYLTSFGCITYAHGLLDAVRLMHELI</sequence>
<dbReference type="KEGG" id="mel:Metbo_0585"/>
<dbReference type="RefSeq" id="WP_013644187.1">
    <property type="nucleotide sequence ID" value="NC_015216.1"/>
</dbReference>
<dbReference type="eggNOG" id="arCOG01224">
    <property type="taxonomic scope" value="Archaea"/>
</dbReference>
<protein>
    <recommendedName>
        <fullName evidence="1">DUF357 domain-containing protein</fullName>
    </recommendedName>
</protein>
<gene>
    <name evidence="2" type="ordered locus">Metbo_0585</name>
</gene>
<reference evidence="2 3" key="2">
    <citation type="journal article" date="2014" name="Int. J. Syst. Evol. Microbiol.">
        <title>Methanobacterium paludis sp. nov. and a novel strain of Methanobacterium lacus isolated from northern peatlands.</title>
        <authorList>
            <person name="Cadillo-Quiroz H."/>
            <person name="Brauer S.L."/>
            <person name="Goodson N."/>
            <person name="Yavitt J.B."/>
            <person name="Zinder S.H."/>
        </authorList>
    </citation>
    <scope>NUCLEOTIDE SEQUENCE [LARGE SCALE GENOMIC DNA]</scope>
    <source>
        <strain evidence="2 3">AL-21</strain>
    </source>
</reference>
<reference evidence="3" key="1">
    <citation type="submission" date="2011-02" db="EMBL/GenBank/DDBJ databases">
        <title>Complete sequence of Methanobacterium sp. AL-21.</title>
        <authorList>
            <consortium name="US DOE Joint Genome Institute"/>
            <person name="Lucas S."/>
            <person name="Copeland A."/>
            <person name="Lapidus A."/>
            <person name="Cheng J.-F."/>
            <person name="Goodwin L."/>
            <person name="Pitluck S."/>
            <person name="Chertkov O."/>
            <person name="Detter J.C."/>
            <person name="Han C."/>
            <person name="Tapia R."/>
            <person name="Land M."/>
            <person name="Hauser L."/>
            <person name="Kyrpides N."/>
            <person name="Ivanova N."/>
            <person name="Mikhailova N."/>
            <person name="Pagani I."/>
            <person name="Cadillo-Quiroz H."/>
            <person name="Imachi H."/>
            <person name="Zinder S."/>
            <person name="Liu W."/>
            <person name="Woyke T."/>
        </authorList>
    </citation>
    <scope>NUCLEOTIDE SEQUENCE [LARGE SCALE GENOMIC DNA]</scope>
    <source>
        <strain evidence="3">AL-21</strain>
    </source>
</reference>
<dbReference type="AlphaFoldDB" id="F0TA13"/>